<dbReference type="GO" id="GO:0005886">
    <property type="term" value="C:plasma membrane"/>
    <property type="evidence" value="ECO:0007669"/>
    <property type="project" value="UniProtKB-SubCell"/>
</dbReference>
<gene>
    <name evidence="14" type="ORF">GW7_17489</name>
</gene>
<evidence type="ECO:0000256" key="7">
    <source>
        <dbReference type="ARBA" id="ARBA00023040"/>
    </source>
</evidence>
<dbReference type="Gene3D" id="3.40.50.2300">
    <property type="match status" value="3"/>
</dbReference>
<dbReference type="InterPro" id="IPR000337">
    <property type="entry name" value="GPCR_3"/>
</dbReference>
<evidence type="ECO:0000256" key="5">
    <source>
        <dbReference type="ARBA" id="ARBA00022729"/>
    </source>
</evidence>
<comment type="similarity">
    <text evidence="2">Belongs to the G-protein coupled receptor 3 family.</text>
</comment>
<keyword evidence="9 14" id="KW-0675">Receptor</keyword>
<dbReference type="EMBL" id="JH166211">
    <property type="protein sequence ID" value="EHA98581.1"/>
    <property type="molecule type" value="Genomic_DNA"/>
</dbReference>
<evidence type="ECO:0000256" key="9">
    <source>
        <dbReference type="ARBA" id="ARBA00023170"/>
    </source>
</evidence>
<keyword evidence="10" id="KW-0325">Glycoprotein</keyword>
<organism evidence="14 15">
    <name type="scientific">Heterocephalus glaber</name>
    <name type="common">Naked mole rat</name>
    <dbReference type="NCBI Taxonomy" id="10181"/>
    <lineage>
        <taxon>Eukaryota</taxon>
        <taxon>Metazoa</taxon>
        <taxon>Chordata</taxon>
        <taxon>Craniata</taxon>
        <taxon>Vertebrata</taxon>
        <taxon>Euteleostomi</taxon>
        <taxon>Mammalia</taxon>
        <taxon>Eutheria</taxon>
        <taxon>Euarchontoglires</taxon>
        <taxon>Glires</taxon>
        <taxon>Rodentia</taxon>
        <taxon>Hystricomorpha</taxon>
        <taxon>Bathyergidae</taxon>
        <taxon>Heterocephalus</taxon>
    </lineage>
</organism>
<keyword evidence="6 12" id="KW-1133">Transmembrane helix</keyword>
<comment type="subcellular location">
    <subcellularLocation>
        <location evidence="1">Cell membrane</location>
        <topology evidence="1">Multi-pass membrane protein</topology>
    </subcellularLocation>
</comment>
<dbReference type="AlphaFoldDB" id="G5ANH1"/>
<name>G5ANH1_HETGA</name>
<dbReference type="FunFam" id="2.10.50.30:FF:000002">
    <property type="entry name" value="Vomeronasal 2 receptor, h1"/>
    <property type="match status" value="1"/>
</dbReference>
<feature type="transmembrane region" description="Helical" evidence="12">
    <location>
        <begin position="281"/>
        <end position="303"/>
    </location>
</feature>
<feature type="transmembrane region" description="Helical" evidence="12">
    <location>
        <begin position="249"/>
        <end position="269"/>
    </location>
</feature>
<evidence type="ECO:0000313" key="14">
    <source>
        <dbReference type="EMBL" id="EHA98581.1"/>
    </source>
</evidence>
<feature type="domain" description="G-protein coupled receptors family 3 profile" evidence="13">
    <location>
        <begin position="246"/>
        <end position="326"/>
    </location>
</feature>
<evidence type="ECO:0000256" key="10">
    <source>
        <dbReference type="ARBA" id="ARBA00023180"/>
    </source>
</evidence>
<dbReference type="InterPro" id="IPR038550">
    <property type="entry name" value="GPCR_3_9-Cys_sf"/>
</dbReference>
<dbReference type="Pfam" id="PF00003">
    <property type="entry name" value="7tm_3"/>
    <property type="match status" value="1"/>
</dbReference>
<accession>G5ANH1</accession>
<evidence type="ECO:0000256" key="1">
    <source>
        <dbReference type="ARBA" id="ARBA00004651"/>
    </source>
</evidence>
<reference evidence="14 15" key="1">
    <citation type="journal article" date="2011" name="Nature">
        <title>Genome sequencing reveals insights into physiology and longevity of the naked mole rat.</title>
        <authorList>
            <person name="Kim E.B."/>
            <person name="Fang X."/>
            <person name="Fushan A.A."/>
            <person name="Huang Z."/>
            <person name="Lobanov A.V."/>
            <person name="Han L."/>
            <person name="Marino S.M."/>
            <person name="Sun X."/>
            <person name="Turanov A.A."/>
            <person name="Yang P."/>
            <person name="Yim S.H."/>
            <person name="Zhao X."/>
            <person name="Kasaikina M.V."/>
            <person name="Stoletzki N."/>
            <person name="Peng C."/>
            <person name="Polak P."/>
            <person name="Xiong Z."/>
            <person name="Kiezun A."/>
            <person name="Zhu Y."/>
            <person name="Chen Y."/>
            <person name="Kryukov G.V."/>
            <person name="Zhang Q."/>
            <person name="Peshkin L."/>
            <person name="Yang L."/>
            <person name="Bronson R.T."/>
            <person name="Buffenstein R."/>
            <person name="Wang B."/>
            <person name="Han C."/>
            <person name="Li Q."/>
            <person name="Chen L."/>
            <person name="Zhao W."/>
            <person name="Sunyaev S.R."/>
            <person name="Park T.J."/>
            <person name="Zhang G."/>
            <person name="Wang J."/>
            <person name="Gladyshev V.N."/>
        </authorList>
    </citation>
    <scope>NUCLEOTIDE SEQUENCE [LARGE SCALE GENOMIC DNA]</scope>
</reference>
<dbReference type="GO" id="GO:0004930">
    <property type="term" value="F:G protein-coupled receptor activity"/>
    <property type="evidence" value="ECO:0007669"/>
    <property type="project" value="UniProtKB-KW"/>
</dbReference>
<evidence type="ECO:0000256" key="3">
    <source>
        <dbReference type="ARBA" id="ARBA00022475"/>
    </source>
</evidence>
<evidence type="ECO:0000256" key="12">
    <source>
        <dbReference type="SAM" id="Phobius"/>
    </source>
</evidence>
<evidence type="ECO:0000256" key="11">
    <source>
        <dbReference type="ARBA" id="ARBA00023224"/>
    </source>
</evidence>
<protein>
    <submittedName>
        <fullName evidence="14">Vomeronasal type-2 receptor 26</fullName>
    </submittedName>
</protein>
<evidence type="ECO:0000256" key="4">
    <source>
        <dbReference type="ARBA" id="ARBA00022692"/>
    </source>
</evidence>
<dbReference type="InterPro" id="IPR004073">
    <property type="entry name" value="GPCR_3_vmron_rcpt_2"/>
</dbReference>
<keyword evidence="4 12" id="KW-0812">Transmembrane</keyword>
<evidence type="ECO:0000313" key="15">
    <source>
        <dbReference type="Proteomes" id="UP000006813"/>
    </source>
</evidence>
<dbReference type="InterPro" id="IPR017978">
    <property type="entry name" value="GPCR_3_C"/>
</dbReference>
<evidence type="ECO:0000256" key="8">
    <source>
        <dbReference type="ARBA" id="ARBA00023136"/>
    </source>
</evidence>
<sequence>MPNSYQNGLAFIFAIEEINKNPQLLPNISLGYEFHNFLYSHWRMLESSLILLTGQNKIPNYSCGRESKSVAVLTGTSWATSAQIGALLELHKFPQLHPFLKNIQFENPAGYQVNLDDRRKLDVVYDILNFWNFPGLRLKVKLGTFNPHGPPGQKLSLSDDMIEWATGITETPHSVCCESCHPGFRKSPQEGKAACCFDCICCPENEVTNDTDMEQCVKCPDDQYATMQQNYCLQKSMTFLSHEDPMGKILARTTLSLNVLTAAVLGLFVKHKDPPTVKANNLALSYTLLFSLIFCFLCSLLFIGRPITATYTLQQTTFGVVFTVAVFHHLGQNYHCGTGL</sequence>
<proteinExistence type="inferred from homology"/>
<dbReference type="InParanoid" id="G5ANH1"/>
<keyword evidence="11" id="KW-0807">Transducer</keyword>
<dbReference type="PROSITE" id="PS50259">
    <property type="entry name" value="G_PROTEIN_RECEP_F3_4"/>
    <property type="match status" value="1"/>
</dbReference>
<keyword evidence="3" id="KW-1003">Cell membrane</keyword>
<dbReference type="PRINTS" id="PR01535">
    <property type="entry name" value="VOMERONASL2R"/>
</dbReference>
<dbReference type="InterPro" id="IPR000068">
    <property type="entry name" value="GPCR_3_Ca_sens_rcpt-rel"/>
</dbReference>
<dbReference type="Proteomes" id="UP000006813">
    <property type="component" value="Unassembled WGS sequence"/>
</dbReference>
<evidence type="ECO:0000256" key="2">
    <source>
        <dbReference type="ARBA" id="ARBA00007242"/>
    </source>
</evidence>
<dbReference type="InterPro" id="IPR028082">
    <property type="entry name" value="Peripla_BP_I"/>
</dbReference>
<dbReference type="Gene3D" id="2.10.50.30">
    <property type="entry name" value="GPCR, family 3, nine cysteines domain"/>
    <property type="match status" value="1"/>
</dbReference>
<dbReference type="InterPro" id="IPR011500">
    <property type="entry name" value="GPCR_3_9-Cys_dom"/>
</dbReference>
<keyword evidence="7" id="KW-0297">G-protein coupled receptor</keyword>
<dbReference type="Pfam" id="PF01094">
    <property type="entry name" value="ANF_receptor"/>
    <property type="match status" value="1"/>
</dbReference>
<dbReference type="SUPFAM" id="SSF53822">
    <property type="entry name" value="Periplasmic binding protein-like I"/>
    <property type="match status" value="2"/>
</dbReference>
<dbReference type="PRINTS" id="PR00248">
    <property type="entry name" value="GPCRMGR"/>
</dbReference>
<dbReference type="Pfam" id="PF07562">
    <property type="entry name" value="NCD3G"/>
    <property type="match status" value="1"/>
</dbReference>
<keyword evidence="8 12" id="KW-0472">Membrane</keyword>
<dbReference type="InterPro" id="IPR001828">
    <property type="entry name" value="ANF_lig-bd_rcpt"/>
</dbReference>
<dbReference type="PANTHER" id="PTHR24061">
    <property type="entry name" value="CALCIUM-SENSING RECEPTOR-RELATED"/>
    <property type="match status" value="1"/>
</dbReference>
<keyword evidence="5" id="KW-0732">Signal</keyword>
<dbReference type="STRING" id="10181.G5ANH1"/>
<evidence type="ECO:0000256" key="6">
    <source>
        <dbReference type="ARBA" id="ARBA00022989"/>
    </source>
</evidence>
<evidence type="ECO:0000259" key="13">
    <source>
        <dbReference type="PROSITE" id="PS50259"/>
    </source>
</evidence>
<dbReference type="PANTHER" id="PTHR24061:SF545">
    <property type="entry name" value="VOMERONASAL 2, RECEPTOR 118-RELATED"/>
    <property type="match status" value="1"/>
</dbReference>